<dbReference type="GO" id="GO:0005506">
    <property type="term" value="F:iron ion binding"/>
    <property type="evidence" value="ECO:0007669"/>
    <property type="project" value="InterPro"/>
</dbReference>
<evidence type="ECO:0000256" key="2">
    <source>
        <dbReference type="ARBA" id="ARBA00010617"/>
    </source>
</evidence>
<dbReference type="Pfam" id="PF00067">
    <property type="entry name" value="p450"/>
    <property type="match status" value="1"/>
</dbReference>
<keyword evidence="5" id="KW-0503">Monooxygenase</keyword>
<evidence type="ECO:0000256" key="3">
    <source>
        <dbReference type="ARBA" id="ARBA00022617"/>
    </source>
</evidence>
<reference evidence="7" key="1">
    <citation type="submission" date="2022-11" db="UniProtKB">
        <authorList>
            <consortium name="WormBaseParasite"/>
        </authorList>
    </citation>
    <scope>IDENTIFICATION</scope>
</reference>
<dbReference type="PANTHER" id="PTHR24291">
    <property type="entry name" value="CYTOCHROME P450 FAMILY 4"/>
    <property type="match status" value="1"/>
</dbReference>
<sequence length="186" mass="22076">MVSSENSPLEPSHGIYLRRRAEFRLPVSINKIVFLFNEHLQPILESNTELVKGRDYDFFRPWLGDGLLTSSGNKWKARRKMLTPAFHFKMLQQFVSVFDTESKILVEQLDHFANTNREVDILPFVKRCALDIICSAFVLFYRTLREISAEIFFVRIFAVWTNKNKPACFMDVLFYTFRFKRRLLHK</sequence>
<evidence type="ECO:0000256" key="5">
    <source>
        <dbReference type="ARBA" id="ARBA00023033"/>
    </source>
</evidence>
<proteinExistence type="inferred from homology"/>
<accession>A0A915BYI5</accession>
<evidence type="ECO:0000313" key="6">
    <source>
        <dbReference type="Proteomes" id="UP000887569"/>
    </source>
</evidence>
<dbReference type="InterPro" id="IPR001128">
    <property type="entry name" value="Cyt_P450"/>
</dbReference>
<dbReference type="SUPFAM" id="SSF48264">
    <property type="entry name" value="Cytochrome P450"/>
    <property type="match status" value="1"/>
</dbReference>
<evidence type="ECO:0000313" key="7">
    <source>
        <dbReference type="WBParaSite" id="PgR071_g005_t02"/>
    </source>
</evidence>
<dbReference type="GO" id="GO:0016705">
    <property type="term" value="F:oxidoreductase activity, acting on paired donors, with incorporation or reduction of molecular oxygen"/>
    <property type="evidence" value="ECO:0007669"/>
    <property type="project" value="InterPro"/>
</dbReference>
<keyword evidence="3" id="KW-0349">Heme</keyword>
<dbReference type="GO" id="GO:0020037">
    <property type="term" value="F:heme binding"/>
    <property type="evidence" value="ECO:0007669"/>
    <property type="project" value="InterPro"/>
</dbReference>
<organism evidence="6 7">
    <name type="scientific">Parascaris univalens</name>
    <name type="common">Nematode worm</name>
    <dbReference type="NCBI Taxonomy" id="6257"/>
    <lineage>
        <taxon>Eukaryota</taxon>
        <taxon>Metazoa</taxon>
        <taxon>Ecdysozoa</taxon>
        <taxon>Nematoda</taxon>
        <taxon>Chromadorea</taxon>
        <taxon>Rhabditida</taxon>
        <taxon>Spirurina</taxon>
        <taxon>Ascaridomorpha</taxon>
        <taxon>Ascaridoidea</taxon>
        <taxon>Ascarididae</taxon>
        <taxon>Parascaris</taxon>
    </lineage>
</organism>
<dbReference type="Proteomes" id="UP000887569">
    <property type="component" value="Unplaced"/>
</dbReference>
<evidence type="ECO:0000256" key="4">
    <source>
        <dbReference type="ARBA" id="ARBA00023004"/>
    </source>
</evidence>
<comment type="similarity">
    <text evidence="2">Belongs to the cytochrome P450 family.</text>
</comment>
<dbReference type="Gene3D" id="1.10.630.10">
    <property type="entry name" value="Cytochrome P450"/>
    <property type="match status" value="1"/>
</dbReference>
<dbReference type="WBParaSite" id="PgR071_g005_t02">
    <property type="protein sequence ID" value="PgR071_g005_t02"/>
    <property type="gene ID" value="PgR071_g005"/>
</dbReference>
<dbReference type="InterPro" id="IPR036396">
    <property type="entry name" value="Cyt_P450_sf"/>
</dbReference>
<comment type="cofactor">
    <cofactor evidence="1">
        <name>heme</name>
        <dbReference type="ChEBI" id="CHEBI:30413"/>
    </cofactor>
</comment>
<keyword evidence="4" id="KW-0408">Iron</keyword>
<dbReference type="GO" id="GO:0004497">
    <property type="term" value="F:monooxygenase activity"/>
    <property type="evidence" value="ECO:0007669"/>
    <property type="project" value="UniProtKB-KW"/>
</dbReference>
<evidence type="ECO:0000256" key="1">
    <source>
        <dbReference type="ARBA" id="ARBA00001971"/>
    </source>
</evidence>
<dbReference type="InterPro" id="IPR050196">
    <property type="entry name" value="Cytochrome_P450_Monoox"/>
</dbReference>
<keyword evidence="5" id="KW-0560">Oxidoreductase</keyword>
<name>A0A915BYI5_PARUN</name>
<dbReference type="AlphaFoldDB" id="A0A915BYI5"/>
<keyword evidence="3" id="KW-0479">Metal-binding</keyword>
<protein>
    <submittedName>
        <fullName evidence="7">Cytochrome P450</fullName>
    </submittedName>
</protein>
<dbReference type="PANTHER" id="PTHR24291:SF128">
    <property type="entry name" value="CYTOCHROME P450"/>
    <property type="match status" value="1"/>
</dbReference>
<keyword evidence="6" id="KW-1185">Reference proteome</keyword>